<dbReference type="OrthoDB" id="5419202at2"/>
<evidence type="ECO:0000256" key="1">
    <source>
        <dbReference type="ARBA" id="ARBA00023122"/>
    </source>
</evidence>
<evidence type="ECO:0000259" key="3">
    <source>
        <dbReference type="PROSITE" id="PS51371"/>
    </source>
</evidence>
<dbReference type="SMART" id="SM00116">
    <property type="entry name" value="CBS"/>
    <property type="match status" value="2"/>
</dbReference>
<feature type="domain" description="CBS" evidence="3">
    <location>
        <begin position="7"/>
        <end position="70"/>
    </location>
</feature>
<dbReference type="PANTHER" id="PTHR43080:SF2">
    <property type="entry name" value="CBS DOMAIN-CONTAINING PROTEIN"/>
    <property type="match status" value="1"/>
</dbReference>
<name>A0A5K7YPJ9_9BACT</name>
<keyword evidence="1 2" id="KW-0129">CBS domain</keyword>
<keyword evidence="5" id="KW-1185">Reference proteome</keyword>
<gene>
    <name evidence="4" type="ORF">DSCA_45680</name>
</gene>
<dbReference type="RefSeq" id="WP_155318574.1">
    <property type="nucleotide sequence ID" value="NZ_AP021874.1"/>
</dbReference>
<dbReference type="InterPro" id="IPR000644">
    <property type="entry name" value="CBS_dom"/>
</dbReference>
<evidence type="ECO:0000313" key="4">
    <source>
        <dbReference type="EMBL" id="BBO70638.1"/>
    </source>
</evidence>
<organism evidence="4 5">
    <name type="scientific">Desulfosarcina alkanivorans</name>
    <dbReference type="NCBI Taxonomy" id="571177"/>
    <lineage>
        <taxon>Bacteria</taxon>
        <taxon>Pseudomonadati</taxon>
        <taxon>Thermodesulfobacteriota</taxon>
        <taxon>Desulfobacteria</taxon>
        <taxon>Desulfobacterales</taxon>
        <taxon>Desulfosarcinaceae</taxon>
        <taxon>Desulfosarcina</taxon>
    </lineage>
</organism>
<dbReference type="AlphaFoldDB" id="A0A5K7YPJ9"/>
<reference evidence="4 5" key="1">
    <citation type="submission" date="2019-11" db="EMBL/GenBank/DDBJ databases">
        <title>Comparative genomics of hydrocarbon-degrading Desulfosarcina strains.</title>
        <authorList>
            <person name="Watanabe M."/>
            <person name="Kojima H."/>
            <person name="Fukui M."/>
        </authorList>
    </citation>
    <scope>NUCLEOTIDE SEQUENCE [LARGE SCALE GENOMIC DNA]</scope>
    <source>
        <strain evidence="4 5">PL12</strain>
    </source>
</reference>
<dbReference type="PROSITE" id="PS51371">
    <property type="entry name" value="CBS"/>
    <property type="match status" value="2"/>
</dbReference>
<dbReference type="InterPro" id="IPR046342">
    <property type="entry name" value="CBS_dom_sf"/>
</dbReference>
<dbReference type="KEGG" id="dalk:DSCA_45680"/>
<dbReference type="SUPFAM" id="SSF54631">
    <property type="entry name" value="CBS-domain pair"/>
    <property type="match status" value="1"/>
</dbReference>
<dbReference type="InterPro" id="IPR051257">
    <property type="entry name" value="Diverse_CBS-Domain"/>
</dbReference>
<dbReference type="PANTHER" id="PTHR43080">
    <property type="entry name" value="CBS DOMAIN-CONTAINING PROTEIN CBSX3, MITOCHONDRIAL"/>
    <property type="match status" value="1"/>
</dbReference>
<accession>A0A5K7YPJ9</accession>
<dbReference type="Pfam" id="PF00571">
    <property type="entry name" value="CBS"/>
    <property type="match status" value="2"/>
</dbReference>
<dbReference type="Proteomes" id="UP000427906">
    <property type="component" value="Chromosome"/>
</dbReference>
<dbReference type="Gene3D" id="3.10.580.10">
    <property type="entry name" value="CBS-domain"/>
    <property type="match status" value="1"/>
</dbReference>
<dbReference type="EMBL" id="AP021874">
    <property type="protein sequence ID" value="BBO70638.1"/>
    <property type="molecule type" value="Genomic_DNA"/>
</dbReference>
<protein>
    <recommendedName>
        <fullName evidence="3">CBS domain-containing protein</fullName>
    </recommendedName>
</protein>
<feature type="domain" description="CBS" evidence="3">
    <location>
        <begin position="99"/>
        <end position="156"/>
    </location>
</feature>
<evidence type="ECO:0000256" key="2">
    <source>
        <dbReference type="PROSITE-ProRule" id="PRU00703"/>
    </source>
</evidence>
<sequence length="157" mass="17934">MFARDFMDTRFHTLFPQQSIAEAVSAFQKASQREGKKIFGMMVTDGDDRLVGILSMTDILNYVQPKHVAIFGEMEDLDPAEVYRDRLATIRSILVDDIMTTEVVTVRPDTHLMVIAEIMIKKHIRRLPVVADRTVVGIVYVSDVFYRLMSMFSPDMG</sequence>
<proteinExistence type="predicted"/>
<evidence type="ECO:0000313" key="5">
    <source>
        <dbReference type="Proteomes" id="UP000427906"/>
    </source>
</evidence>